<dbReference type="PANTHER" id="PTHR13720">
    <property type="entry name" value="WD-40 REPEAT PROTEIN"/>
    <property type="match status" value="1"/>
</dbReference>
<dbReference type="SUPFAM" id="SSF47473">
    <property type="entry name" value="EF-hand"/>
    <property type="match status" value="1"/>
</dbReference>
<dbReference type="Gene3D" id="2.130.10.10">
    <property type="entry name" value="YVTN repeat-like/Quinoprotein amine dehydrogenase"/>
    <property type="match status" value="2"/>
</dbReference>
<accession>A0AAV1JT28</accession>
<dbReference type="InterPro" id="IPR050630">
    <property type="entry name" value="WD_repeat_EMAP"/>
</dbReference>
<name>A0AAV1JT28_9NEOP</name>
<evidence type="ECO:0000256" key="1">
    <source>
        <dbReference type="ARBA" id="ARBA00004138"/>
    </source>
</evidence>
<dbReference type="Pfam" id="PF00400">
    <property type="entry name" value="WD40"/>
    <property type="match status" value="1"/>
</dbReference>
<dbReference type="Proteomes" id="UP001497472">
    <property type="component" value="Unassembled WGS sequence"/>
</dbReference>
<comment type="subcellular location">
    <subcellularLocation>
        <location evidence="1">Cell projection</location>
        <location evidence="1">Cilium</location>
    </subcellularLocation>
</comment>
<keyword evidence="3" id="KW-0677">Repeat</keyword>
<evidence type="ECO:0000313" key="6">
    <source>
        <dbReference type="EMBL" id="CAK1552651.1"/>
    </source>
</evidence>
<evidence type="ECO:0000313" key="7">
    <source>
        <dbReference type="Proteomes" id="UP001497472"/>
    </source>
</evidence>
<proteinExistence type="predicted"/>
<dbReference type="SMART" id="SM00320">
    <property type="entry name" value="WD40"/>
    <property type="match status" value="7"/>
</dbReference>
<evidence type="ECO:0000256" key="2">
    <source>
        <dbReference type="ARBA" id="ARBA00022574"/>
    </source>
</evidence>
<keyword evidence="4" id="KW-0966">Cell projection</keyword>
<evidence type="ECO:0000256" key="4">
    <source>
        <dbReference type="ARBA" id="ARBA00023273"/>
    </source>
</evidence>
<protein>
    <recommendedName>
        <fullName evidence="5">Cilia- and flagella-associated protein 251</fullName>
    </recommendedName>
</protein>
<gene>
    <name evidence="6" type="ORF">LNINA_LOCUS11682</name>
</gene>
<dbReference type="Gene3D" id="1.10.238.10">
    <property type="entry name" value="EF-hand"/>
    <property type="match status" value="1"/>
</dbReference>
<keyword evidence="7" id="KW-1185">Reference proteome</keyword>
<evidence type="ECO:0000256" key="3">
    <source>
        <dbReference type="ARBA" id="ARBA00022737"/>
    </source>
</evidence>
<dbReference type="EMBL" id="CAVLEF010000156">
    <property type="protein sequence ID" value="CAK1552651.1"/>
    <property type="molecule type" value="Genomic_DNA"/>
</dbReference>
<comment type="caution">
    <text evidence="6">The sequence shown here is derived from an EMBL/GenBank/DDBJ whole genome shotgun (WGS) entry which is preliminary data.</text>
</comment>
<reference evidence="6 7" key="1">
    <citation type="submission" date="2023-11" db="EMBL/GenBank/DDBJ databases">
        <authorList>
            <person name="Okamura Y."/>
        </authorList>
    </citation>
    <scope>NUCLEOTIDE SEQUENCE [LARGE SCALE GENOMIC DNA]</scope>
</reference>
<dbReference type="PANTHER" id="PTHR13720:SF13">
    <property type="entry name" value="CILIA- AND FLAGELLA-ASSOCIATED PROTEIN 251"/>
    <property type="match status" value="1"/>
</dbReference>
<dbReference type="GO" id="GO:0031514">
    <property type="term" value="C:motile cilium"/>
    <property type="evidence" value="ECO:0007669"/>
    <property type="project" value="TreeGrafter"/>
</dbReference>
<dbReference type="InterPro" id="IPR011992">
    <property type="entry name" value="EF-hand-dom_pair"/>
</dbReference>
<dbReference type="InterPro" id="IPR011047">
    <property type="entry name" value="Quinoprotein_ADH-like_sf"/>
</dbReference>
<dbReference type="SUPFAM" id="SSF50998">
    <property type="entry name" value="Quinoprotein alcohol dehydrogenase-like"/>
    <property type="match status" value="1"/>
</dbReference>
<keyword evidence="2" id="KW-0853">WD repeat</keyword>
<dbReference type="AlphaFoldDB" id="A0AAV1JT28"/>
<sequence length="1049" mass="119593">MQASKSIEKFHSLPNIRDGMSEGDLRKLYSLSLSQIRKHAEFGEYSYKPASFNIRWIYGYNPKVGVINLKDQDKSDIFYAAGNCGVVYDWEKHQMRILQGHKHVVSHLATDAQGKWLVTGDSGPENIIIIWDSADFFPQKTIFSPHGNNKLAKLCLSADSKYLMTLAYQETAVLYWWIWSFGLDVPHATLDVDITCDGILDMSFNPNNSLQFLLLTKHDIWIGTAKKIFVTERGIVKETDNYELKIRLPTRKVASEVGKLTCFTFAKIQVIVGTSKGAVVIYSASVGNVDSVNMNYEDLKFIKILKVEQYRINVIQNIDGIIVTGNDGGEIHFYDEQLKLLYWIHGFQVDSVQGISFDMVRRSYRVLDPKCNKECPCFEKVNVGLDPDTKLPRQKLMRKAIPSDATTANKPFVVRDFILCTYNEGVYYVNFTNETLLPVLDNKIMSALTLSVHPEKPCLCVGYTDGIIELYNYLQHKLFARLDLREYFRVIILPDEDSIEGDTIIKYPDLSVTCLKYSPSGLHLACGLDTGELMFLDPITINILTPKPFQDTSYAIKEINYSCDSLTLALADTGRTVCVYKYDCVKFEWQFIGKHRAHYKDISAVFFLPQKNENGDYKLLSLGADRMMVEYDVGESSEEYLEILSLDRIDQMAVPLTGIPWPTPSDVDQECCRTDVPMILVATDEHKYKIINYATTMTLSTVLGPRFEQPVCRMELVTKDGADSGDKYLVFATKNVIGLQKMPLDGNPWKHAGLLGHPLQITGMCFREDSGTLFNIGAKDTCVYQWAANYRSVDTTTKQGGGDLDPYYCLVEDGRPGWLFHEIRDLFYYIQILCQGTFSPDMRRVKDYIPIDSLPDMMRALGYFPSEYEVENLLVEAKFKVYQRVPSAEIDFEEFVKLYINHRPAFPDNVRKIRNAFRHFAAPNQKDEYVINREDLVQLLNNYGELAISISSFNLLKFPIATCLFLNIIEGNIFSQELTYYLLSILYGKSFEDRAEVEGEEFDFLPEEITLSELLTNIIGVQDSDNFSDYSTKETRASQIVLSSSESED</sequence>
<evidence type="ECO:0000256" key="5">
    <source>
        <dbReference type="ARBA" id="ARBA00040994"/>
    </source>
</evidence>
<dbReference type="InterPro" id="IPR015943">
    <property type="entry name" value="WD40/YVTN_repeat-like_dom_sf"/>
</dbReference>
<dbReference type="InterPro" id="IPR001680">
    <property type="entry name" value="WD40_rpt"/>
</dbReference>
<organism evidence="6 7">
    <name type="scientific">Leptosia nina</name>
    <dbReference type="NCBI Taxonomy" id="320188"/>
    <lineage>
        <taxon>Eukaryota</taxon>
        <taxon>Metazoa</taxon>
        <taxon>Ecdysozoa</taxon>
        <taxon>Arthropoda</taxon>
        <taxon>Hexapoda</taxon>
        <taxon>Insecta</taxon>
        <taxon>Pterygota</taxon>
        <taxon>Neoptera</taxon>
        <taxon>Endopterygota</taxon>
        <taxon>Lepidoptera</taxon>
        <taxon>Glossata</taxon>
        <taxon>Ditrysia</taxon>
        <taxon>Papilionoidea</taxon>
        <taxon>Pieridae</taxon>
        <taxon>Pierinae</taxon>
        <taxon>Leptosia</taxon>
    </lineage>
</organism>